<proteinExistence type="predicted"/>
<accession>A0A1C0TXK8</accession>
<reference evidence="2" key="1">
    <citation type="submission" date="2016-07" db="EMBL/GenBank/DDBJ databases">
        <authorList>
            <person name="Florea S."/>
            <person name="Webb J.S."/>
            <person name="Jaromczyk J."/>
            <person name="Schardl C.L."/>
        </authorList>
    </citation>
    <scope>NUCLEOTIDE SEQUENCE [LARGE SCALE GENOMIC DNA]</scope>
    <source>
        <strain evidence="2">IPB1</strain>
    </source>
</reference>
<dbReference type="EMBL" id="MAUJ01000001">
    <property type="protein sequence ID" value="OCQ24055.1"/>
    <property type="molecule type" value="Genomic_DNA"/>
</dbReference>
<dbReference type="AlphaFoldDB" id="A0A1C0TXK8"/>
<comment type="caution">
    <text evidence="1">The sequence shown here is derived from an EMBL/GenBank/DDBJ whole genome shotgun (WGS) entry which is preliminary data.</text>
</comment>
<name>A0A1C0TXK8_9GAMM</name>
<organism evidence="1 2">
    <name type="scientific">Pseudoalteromonas luteoviolacea</name>
    <dbReference type="NCBI Taxonomy" id="43657"/>
    <lineage>
        <taxon>Bacteria</taxon>
        <taxon>Pseudomonadati</taxon>
        <taxon>Pseudomonadota</taxon>
        <taxon>Gammaproteobacteria</taxon>
        <taxon>Alteromonadales</taxon>
        <taxon>Pseudoalteromonadaceae</taxon>
        <taxon>Pseudoalteromonas</taxon>
    </lineage>
</organism>
<dbReference type="OrthoDB" id="6313769at2"/>
<evidence type="ECO:0000313" key="2">
    <source>
        <dbReference type="Proteomes" id="UP000093366"/>
    </source>
</evidence>
<gene>
    <name evidence="1" type="ORF">A7985_05340</name>
</gene>
<sequence>MQAGAKALANALRDSSRYESPKSLNGLLLSANSTRSLMLASQLQTINEVCPIPGLITCASYAQSLSTIEQDKLVVYEGQSLEWCEQSLQSLKPLQQKQITEGLAKVNEQGQSLVKSIDDALTETVELKTSRDERLSQQFAPESTGLNKQLLTGSSIESLARQVEQVGDDSEFWALCLFVGEIDELNKIKEVL</sequence>
<dbReference type="Proteomes" id="UP000093366">
    <property type="component" value="Unassembled WGS sequence"/>
</dbReference>
<evidence type="ECO:0000313" key="1">
    <source>
        <dbReference type="EMBL" id="OCQ24055.1"/>
    </source>
</evidence>
<protein>
    <submittedName>
        <fullName evidence="1">Uncharacterized protein</fullName>
    </submittedName>
</protein>